<proteinExistence type="predicted"/>
<keyword evidence="2" id="KW-1185">Reference proteome</keyword>
<evidence type="ECO:0000313" key="2">
    <source>
        <dbReference type="Proteomes" id="UP001595906"/>
    </source>
</evidence>
<dbReference type="Proteomes" id="UP001595906">
    <property type="component" value="Unassembled WGS sequence"/>
</dbReference>
<organism evidence="1 2">
    <name type="scientific">Parasediminibacterium paludis</name>
    <dbReference type="NCBI Taxonomy" id="908966"/>
    <lineage>
        <taxon>Bacteria</taxon>
        <taxon>Pseudomonadati</taxon>
        <taxon>Bacteroidota</taxon>
        <taxon>Chitinophagia</taxon>
        <taxon>Chitinophagales</taxon>
        <taxon>Chitinophagaceae</taxon>
        <taxon>Parasediminibacterium</taxon>
    </lineage>
</organism>
<comment type="caution">
    <text evidence="1">The sequence shown here is derived from an EMBL/GenBank/DDBJ whole genome shotgun (WGS) entry which is preliminary data.</text>
</comment>
<dbReference type="RefSeq" id="WP_379012909.1">
    <property type="nucleotide sequence ID" value="NZ_JBHSDC010000005.1"/>
</dbReference>
<dbReference type="EMBL" id="JBHSDC010000005">
    <property type="protein sequence ID" value="MFC4231440.1"/>
    <property type="molecule type" value="Genomic_DNA"/>
</dbReference>
<name>A0ABV8PW29_9BACT</name>
<sequence>MCTHASTAENSIAKIGQKLYPFIADQFAELHKYNEKDPNGHRFSLLFELVENLQHEFESLRNYEVKLVFPSVQLVFNTKDNPDFTPSVNIQELQYLTQKKEVLIKHLIDEIECEATALKLHKSHPIHSVIFIFKDSFFPEKTEWHTTLAIWNRTCTCFAKATNTLANQDKLSSYLNHLHGTK</sequence>
<accession>A0ABV8PW29</accession>
<evidence type="ECO:0000313" key="1">
    <source>
        <dbReference type="EMBL" id="MFC4231440.1"/>
    </source>
</evidence>
<protein>
    <submittedName>
        <fullName evidence="1">Uncharacterized protein</fullName>
    </submittedName>
</protein>
<gene>
    <name evidence="1" type="ORF">ACFOW1_06040</name>
</gene>
<reference evidence="2" key="1">
    <citation type="journal article" date="2019" name="Int. J. Syst. Evol. Microbiol.">
        <title>The Global Catalogue of Microorganisms (GCM) 10K type strain sequencing project: providing services to taxonomists for standard genome sequencing and annotation.</title>
        <authorList>
            <consortium name="The Broad Institute Genomics Platform"/>
            <consortium name="The Broad Institute Genome Sequencing Center for Infectious Disease"/>
            <person name="Wu L."/>
            <person name="Ma J."/>
        </authorList>
    </citation>
    <scope>NUCLEOTIDE SEQUENCE [LARGE SCALE GENOMIC DNA]</scope>
    <source>
        <strain evidence="2">CECT 8010</strain>
    </source>
</reference>